<keyword evidence="1" id="KW-1133">Transmembrane helix</keyword>
<evidence type="ECO:0000256" key="1">
    <source>
        <dbReference type="SAM" id="Phobius"/>
    </source>
</evidence>
<gene>
    <name evidence="2" type="ORF">P8935_23530</name>
</gene>
<organism evidence="2">
    <name type="scientific">Telmatobacter sp. DSM 110680</name>
    <dbReference type="NCBI Taxonomy" id="3036704"/>
    <lineage>
        <taxon>Bacteria</taxon>
        <taxon>Pseudomonadati</taxon>
        <taxon>Acidobacteriota</taxon>
        <taxon>Terriglobia</taxon>
        <taxon>Terriglobales</taxon>
        <taxon>Acidobacteriaceae</taxon>
        <taxon>Telmatobacter</taxon>
    </lineage>
</organism>
<keyword evidence="1" id="KW-0472">Membrane</keyword>
<sequence>MSLLQQETTDTAAGESYTKGTSHVILATVVAAVLVSIAVAIYIFMGEKPPAATGDILEAWAHPMHSVSSGWDANGAAIPKEEVDQVLLFTHVRLHNQSKQAIFLHQIVANATLADGIHSSYAATPTDYERIFKAYPDLMQWHAVPISPDLTIQPGETKEGTFVCSFKMSKSDWEGRKNLDYSFNFQYLPSLTLAPKGQITER</sequence>
<dbReference type="RefSeq" id="WP_348262749.1">
    <property type="nucleotide sequence ID" value="NZ_CP121196.1"/>
</dbReference>
<name>A0AAU7DI49_9BACT</name>
<dbReference type="EMBL" id="CP121196">
    <property type="protein sequence ID" value="XBH17524.1"/>
    <property type="molecule type" value="Genomic_DNA"/>
</dbReference>
<feature type="transmembrane region" description="Helical" evidence="1">
    <location>
        <begin position="24"/>
        <end position="44"/>
    </location>
</feature>
<accession>A0AAU7DI49</accession>
<evidence type="ECO:0008006" key="3">
    <source>
        <dbReference type="Google" id="ProtNLM"/>
    </source>
</evidence>
<protein>
    <recommendedName>
        <fullName evidence="3">DUF4352 domain-containing protein</fullName>
    </recommendedName>
</protein>
<proteinExistence type="predicted"/>
<reference evidence="2" key="1">
    <citation type="submission" date="2023-03" db="EMBL/GenBank/DDBJ databases">
        <title>Edaphobacter sp.</title>
        <authorList>
            <person name="Huber K.J."/>
            <person name="Papendorf J."/>
            <person name="Pilke C."/>
            <person name="Bunk B."/>
            <person name="Sproeer C."/>
            <person name="Pester M."/>
        </authorList>
    </citation>
    <scope>NUCLEOTIDE SEQUENCE</scope>
    <source>
        <strain evidence="2">DSM 110680</strain>
    </source>
</reference>
<keyword evidence="1" id="KW-0812">Transmembrane</keyword>
<evidence type="ECO:0000313" key="2">
    <source>
        <dbReference type="EMBL" id="XBH17524.1"/>
    </source>
</evidence>
<dbReference type="AlphaFoldDB" id="A0AAU7DI49"/>